<dbReference type="PANTHER" id="PTHR24273:SF32">
    <property type="entry name" value="HYALIN"/>
    <property type="match status" value="1"/>
</dbReference>
<evidence type="ECO:0000256" key="5">
    <source>
        <dbReference type="ARBA" id="ARBA00023088"/>
    </source>
</evidence>
<keyword evidence="3" id="KW-0964">Secreted</keyword>
<gene>
    <name evidence="8" type="ORF">PRIP_14268</name>
</gene>
<dbReference type="InterPro" id="IPR019931">
    <property type="entry name" value="LPXTG_anchor"/>
</dbReference>
<dbReference type="PATRIC" id="fig|1265816.5.peg.2821"/>
<evidence type="ECO:0000313" key="9">
    <source>
        <dbReference type="Proteomes" id="UP000019248"/>
    </source>
</evidence>
<dbReference type="OrthoDB" id="2366064at2"/>
<dbReference type="EMBL" id="AODL01000028">
    <property type="protein sequence ID" value="EUJ43116.1"/>
    <property type="molecule type" value="Genomic_DNA"/>
</dbReference>
<evidence type="ECO:0000259" key="7">
    <source>
        <dbReference type="PROSITE" id="PS50847"/>
    </source>
</evidence>
<dbReference type="InterPro" id="IPR013783">
    <property type="entry name" value="Ig-like_fold"/>
</dbReference>
<dbReference type="Proteomes" id="UP000019248">
    <property type="component" value="Unassembled WGS sequence"/>
</dbReference>
<evidence type="ECO:0000256" key="6">
    <source>
        <dbReference type="SAM" id="Phobius"/>
    </source>
</evidence>
<proteinExistence type="predicted"/>
<organism evidence="8 9">
    <name type="scientific">Listeria riparia FSL S10-1204</name>
    <dbReference type="NCBI Taxonomy" id="1265816"/>
    <lineage>
        <taxon>Bacteria</taxon>
        <taxon>Bacillati</taxon>
        <taxon>Bacillota</taxon>
        <taxon>Bacilli</taxon>
        <taxon>Bacillales</taxon>
        <taxon>Listeriaceae</taxon>
        <taxon>Listeria</taxon>
    </lineage>
</organism>
<protein>
    <submittedName>
        <fullName evidence="8">Putative peptidoglycan linked protein</fullName>
    </submittedName>
</protein>
<dbReference type="AlphaFoldDB" id="W7D5L6"/>
<evidence type="ECO:0000256" key="4">
    <source>
        <dbReference type="ARBA" id="ARBA00022729"/>
    </source>
</evidence>
<keyword evidence="6" id="KW-1133">Transmembrane helix</keyword>
<reference evidence="8 9" key="1">
    <citation type="journal article" date="2014" name="Int. J. Syst. Evol. Microbiol.">
        <title>Listeria floridensis sp. nov., Listeria aquatica sp. nov., Listeria cornellensis sp. nov., Listeria riparia sp. nov. and Listeria grandensis sp. nov., from agricultural and natural environments.</title>
        <authorList>
            <person name="den Bakker H.C."/>
            <person name="Warchocki S."/>
            <person name="Wright E.M."/>
            <person name="Allred A.F."/>
            <person name="Ahlstrom C."/>
            <person name="Manuel C.S."/>
            <person name="Stasiewicz M.J."/>
            <person name="Burrell A."/>
            <person name="Roof S."/>
            <person name="Strawn L."/>
            <person name="Fortes E.D."/>
            <person name="Nightingale K.K."/>
            <person name="Kephart D."/>
            <person name="Wiedmann M."/>
        </authorList>
    </citation>
    <scope>NUCLEOTIDE SEQUENCE [LARGE SCALE GENOMIC DNA]</scope>
    <source>
        <strain evidence="8 9">FSL S10-1204</strain>
    </source>
</reference>
<dbReference type="PANTHER" id="PTHR24273">
    <property type="entry name" value="FI04643P-RELATED"/>
    <property type="match status" value="1"/>
</dbReference>
<keyword evidence="9" id="KW-1185">Reference proteome</keyword>
<dbReference type="PROSITE" id="PS50847">
    <property type="entry name" value="GRAM_POS_ANCHORING"/>
    <property type="match status" value="1"/>
</dbReference>
<comment type="subcellular location">
    <subcellularLocation>
        <location evidence="1">Secreted</location>
        <location evidence="1">Cell wall</location>
        <topology evidence="1">Peptidoglycan-anchor</topology>
    </subcellularLocation>
</comment>
<evidence type="ECO:0000256" key="1">
    <source>
        <dbReference type="ARBA" id="ARBA00004168"/>
    </source>
</evidence>
<evidence type="ECO:0000313" key="8">
    <source>
        <dbReference type="EMBL" id="EUJ43116.1"/>
    </source>
</evidence>
<keyword evidence="4" id="KW-0732">Signal</keyword>
<name>W7D5L6_9LIST</name>
<keyword evidence="2" id="KW-0134">Cell wall</keyword>
<dbReference type="Pfam" id="PF16403">
    <property type="entry name" value="Bact_surface_Ig-like"/>
    <property type="match status" value="5"/>
</dbReference>
<accession>W7D5L6</accession>
<feature type="domain" description="Gram-positive cocci surface proteins LPxTG" evidence="7">
    <location>
        <begin position="374"/>
        <end position="404"/>
    </location>
</feature>
<keyword evidence="6" id="KW-0472">Membrane</keyword>
<dbReference type="RefSeq" id="WP_149023831.1">
    <property type="nucleotide sequence ID" value="NZ_AODL01000028.1"/>
</dbReference>
<feature type="non-terminal residue" evidence="8">
    <location>
        <position position="1"/>
    </location>
</feature>
<keyword evidence="5" id="KW-0572">Peptidoglycan-anchor</keyword>
<comment type="caution">
    <text evidence="8">The sequence shown here is derived from an EMBL/GenBank/DDBJ whole genome shotgun (WGS) entry which is preliminary data.</text>
</comment>
<dbReference type="NCBIfam" id="TIGR01167">
    <property type="entry name" value="LPXTG_anchor"/>
    <property type="match status" value="1"/>
</dbReference>
<evidence type="ECO:0000256" key="2">
    <source>
        <dbReference type="ARBA" id="ARBA00022512"/>
    </source>
</evidence>
<dbReference type="InterPro" id="IPR032179">
    <property type="entry name" value="Cry22Aa_Ig-like"/>
</dbReference>
<dbReference type="Gene3D" id="2.60.40.10">
    <property type="entry name" value="Immunoglobulins"/>
    <property type="match status" value="5"/>
</dbReference>
<evidence type="ECO:0000256" key="3">
    <source>
        <dbReference type="ARBA" id="ARBA00022525"/>
    </source>
</evidence>
<keyword evidence="6" id="KW-0812">Transmembrane</keyword>
<sequence>SKPGNYEVTYEVIDTDGNQATFTRTIKVTEAPIITGETMTKLNPNSVFDPMSTMQATDKEDGDITAKIQVVSNSVDTSKPGNYEVTYEVIDTDGNQATFTRTIKVTEAPIITGETMTKLNPNSVFDPMGTMQATDKEDGDITAKIQVVSNSVDTSKSGNYEVTYEVTDTDGNQTTFTRTVKVTEAPVITGEATTKLNPNSVFDPMSTMQATDKEDGDITAKIQVVSNSVDTSKSGNYEVTYEVTDTDGNKATFTRTVKVTEAPVIAGETMTKLNPKSVFDPMSTMQATDKEDGNITKQIKVVRNNVDISKPGTYKVMYEVTDKDGNKATFERIVKVKAMEKKDKLIVQPVLSALNLNTQQPTQLLSPSKISKKLPKTGDKTSQAIGWLGCACMALGSLLFRRKK</sequence>
<feature type="transmembrane region" description="Helical" evidence="6">
    <location>
        <begin position="384"/>
        <end position="400"/>
    </location>
</feature>